<gene>
    <name evidence="2" type="ORF">Tci_890600</name>
</gene>
<evidence type="ECO:0000256" key="1">
    <source>
        <dbReference type="SAM" id="MobiDB-lite"/>
    </source>
</evidence>
<dbReference type="EMBL" id="BKCJ011308724">
    <property type="protein sequence ID" value="GFD18631.1"/>
    <property type="molecule type" value="Genomic_DNA"/>
</dbReference>
<reference evidence="2" key="1">
    <citation type="journal article" date="2019" name="Sci. Rep.">
        <title>Draft genome of Tanacetum cinerariifolium, the natural source of mosquito coil.</title>
        <authorList>
            <person name="Yamashiro T."/>
            <person name="Shiraishi A."/>
            <person name="Satake H."/>
            <person name="Nakayama K."/>
        </authorList>
    </citation>
    <scope>NUCLEOTIDE SEQUENCE</scope>
</reference>
<feature type="compositionally biased region" description="Basic and acidic residues" evidence="1">
    <location>
        <begin position="16"/>
        <end position="25"/>
    </location>
</feature>
<feature type="region of interest" description="Disordered" evidence="1">
    <location>
        <begin position="1"/>
        <end position="25"/>
    </location>
</feature>
<dbReference type="AlphaFoldDB" id="A0A699U9K8"/>
<evidence type="ECO:0000313" key="2">
    <source>
        <dbReference type="EMBL" id="GFD18631.1"/>
    </source>
</evidence>
<feature type="compositionally biased region" description="Acidic residues" evidence="1">
    <location>
        <begin position="1"/>
        <end position="15"/>
    </location>
</feature>
<sequence>MVDEMLDDGDEVDEAAEARRAQDENKRGLIRRLNKSFTNRLRRWTIGLYDQFFKEFEGMRLEQQRYQSWSADRMSQL</sequence>
<accession>A0A699U9K8</accession>
<organism evidence="2">
    <name type="scientific">Tanacetum cinerariifolium</name>
    <name type="common">Dalmatian daisy</name>
    <name type="synonym">Chrysanthemum cinerariifolium</name>
    <dbReference type="NCBI Taxonomy" id="118510"/>
    <lineage>
        <taxon>Eukaryota</taxon>
        <taxon>Viridiplantae</taxon>
        <taxon>Streptophyta</taxon>
        <taxon>Embryophyta</taxon>
        <taxon>Tracheophyta</taxon>
        <taxon>Spermatophyta</taxon>
        <taxon>Magnoliopsida</taxon>
        <taxon>eudicotyledons</taxon>
        <taxon>Gunneridae</taxon>
        <taxon>Pentapetalae</taxon>
        <taxon>asterids</taxon>
        <taxon>campanulids</taxon>
        <taxon>Asterales</taxon>
        <taxon>Asteraceae</taxon>
        <taxon>Asteroideae</taxon>
        <taxon>Anthemideae</taxon>
        <taxon>Anthemidinae</taxon>
        <taxon>Tanacetum</taxon>
    </lineage>
</organism>
<feature type="non-terminal residue" evidence="2">
    <location>
        <position position="77"/>
    </location>
</feature>
<comment type="caution">
    <text evidence="2">The sequence shown here is derived from an EMBL/GenBank/DDBJ whole genome shotgun (WGS) entry which is preliminary data.</text>
</comment>
<proteinExistence type="predicted"/>
<name>A0A699U9K8_TANCI</name>
<protein>
    <submittedName>
        <fullName evidence="2">Uncharacterized protein</fullName>
    </submittedName>
</protein>